<dbReference type="InterPro" id="IPR011990">
    <property type="entry name" value="TPR-like_helical_dom_sf"/>
</dbReference>
<evidence type="ECO:0000256" key="2">
    <source>
        <dbReference type="ARBA" id="ARBA00022803"/>
    </source>
</evidence>
<evidence type="ECO:0000313" key="4">
    <source>
        <dbReference type="EMBL" id="PJC94141.1"/>
    </source>
</evidence>
<evidence type="ECO:0000256" key="3">
    <source>
        <dbReference type="PROSITE-ProRule" id="PRU00339"/>
    </source>
</evidence>
<gene>
    <name evidence="4" type="ORF">CUC44_05445</name>
</gene>
<dbReference type="SMART" id="SM00028">
    <property type="entry name" value="TPR"/>
    <property type="match status" value="4"/>
</dbReference>
<dbReference type="InterPro" id="IPR019734">
    <property type="entry name" value="TPR_rpt"/>
</dbReference>
<name>A0A2M8HCD4_9GAMM</name>
<dbReference type="PANTHER" id="PTHR44943:SF8">
    <property type="entry name" value="TPR REPEAT-CONTAINING PROTEIN MJ0263"/>
    <property type="match status" value="1"/>
</dbReference>
<proteinExistence type="predicted"/>
<accession>A0A2M8HCD4</accession>
<dbReference type="Gene3D" id="1.25.40.10">
    <property type="entry name" value="Tetratricopeptide repeat domain"/>
    <property type="match status" value="1"/>
</dbReference>
<feature type="repeat" description="TPR" evidence="3">
    <location>
        <begin position="47"/>
        <end position="80"/>
    </location>
</feature>
<dbReference type="EMBL" id="PGCP01000005">
    <property type="protein sequence ID" value="PJC94141.1"/>
    <property type="molecule type" value="Genomic_DNA"/>
</dbReference>
<dbReference type="PANTHER" id="PTHR44943">
    <property type="entry name" value="CELLULOSE SYNTHASE OPERON PROTEIN C"/>
    <property type="match status" value="1"/>
</dbReference>
<dbReference type="Pfam" id="PF14559">
    <property type="entry name" value="TPR_19"/>
    <property type="match status" value="2"/>
</dbReference>
<feature type="repeat" description="TPR" evidence="3">
    <location>
        <begin position="81"/>
        <end position="114"/>
    </location>
</feature>
<dbReference type="SUPFAM" id="SSF81901">
    <property type="entry name" value="HCP-like"/>
    <property type="match status" value="1"/>
</dbReference>
<reference evidence="4 5" key="1">
    <citation type="submission" date="2017-11" db="EMBL/GenBank/DDBJ databases">
        <title>Draft genome sequence of environmental isolate Aeromonas lusitania sp. nov. MDC 2473.</title>
        <authorList>
            <person name="Colston S.M."/>
            <person name="Navarro A."/>
            <person name="Martinez-Murcia A.J."/>
            <person name="Graf J."/>
        </authorList>
    </citation>
    <scope>NUCLEOTIDE SEQUENCE [LARGE SCALE GENOMIC DNA]</scope>
    <source>
        <strain evidence="4 5">MDC 2473</strain>
    </source>
</reference>
<dbReference type="InterPro" id="IPR013360">
    <property type="entry name" value="Pilus_4_PilW"/>
</dbReference>
<dbReference type="InterPro" id="IPR051685">
    <property type="entry name" value="Ycf3/AcsC/BcsC/TPR_MFPF"/>
</dbReference>
<dbReference type="PROSITE" id="PS50005">
    <property type="entry name" value="TPR"/>
    <property type="match status" value="2"/>
</dbReference>
<keyword evidence="2 3" id="KW-0802">TPR repeat</keyword>
<dbReference type="OrthoDB" id="9814042at2"/>
<dbReference type="RefSeq" id="WP_100858966.1">
    <property type="nucleotide sequence ID" value="NZ_PGCP01000005.1"/>
</dbReference>
<evidence type="ECO:0000256" key="1">
    <source>
        <dbReference type="ARBA" id="ARBA00022737"/>
    </source>
</evidence>
<dbReference type="Proteomes" id="UP000232060">
    <property type="component" value="Unassembled WGS sequence"/>
</dbReference>
<dbReference type="NCBIfam" id="TIGR02521">
    <property type="entry name" value="type_IV_pilW"/>
    <property type="match status" value="1"/>
</dbReference>
<organism evidence="4 5">
    <name type="scientific">Aeromonas lusitana</name>
    <dbReference type="NCBI Taxonomy" id="931529"/>
    <lineage>
        <taxon>Bacteria</taxon>
        <taxon>Pseudomonadati</taxon>
        <taxon>Pseudomonadota</taxon>
        <taxon>Gammaproteobacteria</taxon>
        <taxon>Aeromonadales</taxon>
        <taxon>Aeromonadaceae</taxon>
        <taxon>Aeromonas</taxon>
    </lineage>
</organism>
<sequence length="263" mass="29915">MYRQEMDIRTLIVVAALSALPGCVTETTYAGQNSTQREVGPDLKAAAQTRLDLGIQYLRQGNAEQAKFNLDRALQYDPSNPQVYIGFAYFYQQVEDYKAAETSYRKALDMDPTNADAMNNYGAFLCNRGRFDEADKAFLQAVSQPDYVKIADTYENAALCAMQNKRNDKAGEYYRLALGYNPRNPRLLLDMAELSMKDGKLPDAQSYLVRFAEVADENEESLWLRLRLAQAMDKPALLHQFGTELVRQYPTSQQAKRYLANDY</sequence>
<evidence type="ECO:0000313" key="5">
    <source>
        <dbReference type="Proteomes" id="UP000232060"/>
    </source>
</evidence>
<protein>
    <submittedName>
        <fullName evidence="4">Type IV pilus biogenesis/stability protein PilW</fullName>
    </submittedName>
</protein>
<comment type="caution">
    <text evidence="4">The sequence shown here is derived from an EMBL/GenBank/DDBJ whole genome shotgun (WGS) entry which is preliminary data.</text>
</comment>
<dbReference type="AlphaFoldDB" id="A0A2M8HCD4"/>
<keyword evidence="5" id="KW-1185">Reference proteome</keyword>
<keyword evidence="1" id="KW-0677">Repeat</keyword>
<dbReference type="Pfam" id="PF13431">
    <property type="entry name" value="TPR_17"/>
    <property type="match status" value="1"/>
</dbReference>